<dbReference type="GO" id="GO:0003677">
    <property type="term" value="F:DNA binding"/>
    <property type="evidence" value="ECO:0007669"/>
    <property type="project" value="UniProtKB-UniRule"/>
</dbReference>
<dbReference type="PROSITE" id="PS50118">
    <property type="entry name" value="HMG_BOX_2"/>
    <property type="match status" value="1"/>
</dbReference>
<dbReference type="InterPro" id="IPR036910">
    <property type="entry name" value="HMG_box_dom_sf"/>
</dbReference>
<dbReference type="SMART" id="SM00398">
    <property type="entry name" value="HMG"/>
    <property type="match status" value="1"/>
</dbReference>
<dbReference type="Proteomes" id="UP000006671">
    <property type="component" value="Unassembled WGS sequence"/>
</dbReference>
<evidence type="ECO:0000259" key="3">
    <source>
        <dbReference type="PROSITE" id="PS50118"/>
    </source>
</evidence>
<evidence type="ECO:0000313" key="4">
    <source>
        <dbReference type="EMBL" id="EFC42164.1"/>
    </source>
</evidence>
<accession>D2VM44</accession>
<feature type="region of interest" description="Disordered" evidence="2">
    <location>
        <begin position="274"/>
        <end position="301"/>
    </location>
</feature>
<dbReference type="InParanoid" id="D2VM44"/>
<dbReference type="Gene3D" id="1.10.30.10">
    <property type="entry name" value="High mobility group box domain"/>
    <property type="match status" value="2"/>
</dbReference>
<protein>
    <submittedName>
        <fullName evidence="4">Predicted protein</fullName>
    </submittedName>
</protein>
<name>D2VM44_NAEGR</name>
<dbReference type="InterPro" id="IPR009071">
    <property type="entry name" value="HMG_box_dom"/>
</dbReference>
<reference evidence="4 5" key="1">
    <citation type="journal article" date="2010" name="Cell">
        <title>The genome of Naegleria gruberi illuminates early eukaryotic versatility.</title>
        <authorList>
            <person name="Fritz-Laylin L.K."/>
            <person name="Prochnik S.E."/>
            <person name="Ginger M.L."/>
            <person name="Dacks J.B."/>
            <person name="Carpenter M.L."/>
            <person name="Field M.C."/>
            <person name="Kuo A."/>
            <person name="Paredez A."/>
            <person name="Chapman J."/>
            <person name="Pham J."/>
            <person name="Shu S."/>
            <person name="Neupane R."/>
            <person name="Cipriano M."/>
            <person name="Mancuso J."/>
            <person name="Tu H."/>
            <person name="Salamov A."/>
            <person name="Lindquist E."/>
            <person name="Shapiro H."/>
            <person name="Lucas S."/>
            <person name="Grigoriev I.V."/>
            <person name="Cande W.Z."/>
            <person name="Fulton C."/>
            <person name="Rokhsar D.S."/>
            <person name="Dawson S.C."/>
        </authorList>
    </citation>
    <scope>NUCLEOTIDE SEQUENCE [LARGE SCALE GENOMIC DNA]</scope>
    <source>
        <strain evidence="4 5">NEG-M</strain>
    </source>
</reference>
<dbReference type="OMA" id="ERVEYYR"/>
<proteinExistence type="predicted"/>
<dbReference type="GO" id="GO:0005634">
    <property type="term" value="C:nucleus"/>
    <property type="evidence" value="ECO:0007669"/>
    <property type="project" value="UniProtKB-UniRule"/>
</dbReference>
<gene>
    <name evidence="4" type="ORF">NAEGRDRAFT_50690</name>
</gene>
<evidence type="ECO:0000256" key="1">
    <source>
        <dbReference type="PROSITE-ProRule" id="PRU00267"/>
    </source>
</evidence>
<sequence>MLTHQTSLFRSVVRRSFCSSSSLLLLTRRNFTTTIILNNNQEKTRVRPLTEKDKLKQRQINFEKRLKELDDSAIDLGNNETLNQPPKSFEQRLKELERNATTTKSKVPKWLKEHHTRHPTPYSIYVKQCWKNAIEHYENNKEHFDNLFPNFEKRKNLMISKILALQWKTLKEEDKKIYYDTHEEIKKANPLPIVDDKPEWKKIKRPRTAFLHFKMDIFQSVKSQFASYNIQQLNFIISEMYKKLPEDKLEYYRGLCSKERSQYYKLKEETINKHKKPTEEIKQEDYENEEEDDEYESDEFY</sequence>
<evidence type="ECO:0000256" key="2">
    <source>
        <dbReference type="SAM" id="MobiDB-lite"/>
    </source>
</evidence>
<dbReference type="VEuPathDB" id="AmoebaDB:NAEGRDRAFT_50690"/>
<dbReference type="GeneID" id="8855536"/>
<dbReference type="EMBL" id="GG738881">
    <property type="protein sequence ID" value="EFC42164.1"/>
    <property type="molecule type" value="Genomic_DNA"/>
</dbReference>
<feature type="compositionally biased region" description="Acidic residues" evidence="2">
    <location>
        <begin position="286"/>
        <end position="301"/>
    </location>
</feature>
<feature type="DNA-binding region" description="HMG box" evidence="1">
    <location>
        <begin position="203"/>
        <end position="282"/>
    </location>
</feature>
<keyword evidence="1" id="KW-0539">Nucleus</keyword>
<dbReference type="RefSeq" id="XP_002674908.1">
    <property type="nucleotide sequence ID" value="XM_002674862.1"/>
</dbReference>
<dbReference type="CDD" id="cd00084">
    <property type="entry name" value="HMG-box_SF"/>
    <property type="match status" value="1"/>
</dbReference>
<feature type="domain" description="HMG box" evidence="3">
    <location>
        <begin position="203"/>
        <end position="282"/>
    </location>
</feature>
<feature type="compositionally biased region" description="Basic and acidic residues" evidence="2">
    <location>
        <begin position="274"/>
        <end position="285"/>
    </location>
</feature>
<dbReference type="SUPFAM" id="SSF47095">
    <property type="entry name" value="HMG-box"/>
    <property type="match status" value="2"/>
</dbReference>
<evidence type="ECO:0000313" key="5">
    <source>
        <dbReference type="Proteomes" id="UP000006671"/>
    </source>
</evidence>
<dbReference type="AlphaFoldDB" id="D2VM44"/>
<organism evidence="5">
    <name type="scientific">Naegleria gruberi</name>
    <name type="common">Amoeba</name>
    <dbReference type="NCBI Taxonomy" id="5762"/>
    <lineage>
        <taxon>Eukaryota</taxon>
        <taxon>Discoba</taxon>
        <taxon>Heterolobosea</taxon>
        <taxon>Tetramitia</taxon>
        <taxon>Eutetramitia</taxon>
        <taxon>Vahlkampfiidae</taxon>
        <taxon>Naegleria</taxon>
    </lineage>
</organism>
<dbReference type="Pfam" id="PF00505">
    <property type="entry name" value="HMG_box"/>
    <property type="match status" value="1"/>
</dbReference>
<dbReference type="KEGG" id="ngr:NAEGRDRAFT_50690"/>
<keyword evidence="5" id="KW-1185">Reference proteome</keyword>
<keyword evidence="1" id="KW-0238">DNA-binding</keyword>